<comment type="caution">
    <text evidence="10">The sequence shown here is derived from an EMBL/GenBank/DDBJ whole genome shotgun (WGS) entry which is preliminary data.</text>
</comment>
<accession>A0A9W8CWY9</accession>
<evidence type="ECO:0000256" key="7">
    <source>
        <dbReference type="RuleBase" id="RU362109"/>
    </source>
</evidence>
<name>A0A9W8CWY9_9FUNG</name>
<evidence type="ECO:0000256" key="3">
    <source>
        <dbReference type="ARBA" id="ARBA00022741"/>
    </source>
</evidence>
<dbReference type="PROSITE" id="PS00183">
    <property type="entry name" value="UBC_1"/>
    <property type="match status" value="1"/>
</dbReference>
<proteinExistence type="inferred from homology"/>
<reference evidence="10" key="1">
    <citation type="submission" date="2022-07" db="EMBL/GenBank/DDBJ databases">
        <title>Phylogenomic reconstructions and comparative analyses of Kickxellomycotina fungi.</title>
        <authorList>
            <person name="Reynolds N.K."/>
            <person name="Stajich J.E."/>
            <person name="Barry K."/>
            <person name="Grigoriev I.V."/>
            <person name="Crous P."/>
            <person name="Smith M.E."/>
        </authorList>
    </citation>
    <scope>NUCLEOTIDE SEQUENCE</scope>
    <source>
        <strain evidence="10">BCRC 34381</strain>
    </source>
</reference>
<dbReference type="FunFam" id="3.10.110.10:FF:000031">
    <property type="entry name" value="Ubiquitin-conjugating enzyme E2 22"/>
    <property type="match status" value="1"/>
</dbReference>
<organism evidence="10 11">
    <name type="scientific">Coemansia biformis</name>
    <dbReference type="NCBI Taxonomy" id="1286918"/>
    <lineage>
        <taxon>Eukaryota</taxon>
        <taxon>Fungi</taxon>
        <taxon>Fungi incertae sedis</taxon>
        <taxon>Zoopagomycota</taxon>
        <taxon>Kickxellomycotina</taxon>
        <taxon>Kickxellomycetes</taxon>
        <taxon>Kickxellales</taxon>
        <taxon>Kickxellaceae</taxon>
        <taxon>Coemansia</taxon>
    </lineage>
</organism>
<dbReference type="AlphaFoldDB" id="A0A9W8CWY9"/>
<feature type="domain" description="UBC core" evidence="9">
    <location>
        <begin position="8"/>
        <end position="154"/>
    </location>
</feature>
<evidence type="ECO:0000256" key="6">
    <source>
        <dbReference type="PROSITE-ProRule" id="PRU10133"/>
    </source>
</evidence>
<dbReference type="InterPro" id="IPR050113">
    <property type="entry name" value="Ub_conjugating_enzyme"/>
</dbReference>
<evidence type="ECO:0000256" key="5">
    <source>
        <dbReference type="ARBA" id="ARBA00022840"/>
    </source>
</evidence>
<dbReference type="SMART" id="SM00212">
    <property type="entry name" value="UBCc"/>
    <property type="match status" value="1"/>
</dbReference>
<dbReference type="InterPro" id="IPR023313">
    <property type="entry name" value="UBQ-conjugating_AS"/>
</dbReference>
<protein>
    <recommendedName>
        <fullName evidence="1">E2 ubiquitin-conjugating enzyme</fullName>
        <ecNumber evidence="1">2.3.2.23</ecNumber>
    </recommendedName>
</protein>
<keyword evidence="2" id="KW-0808">Transferase</keyword>
<evidence type="ECO:0000259" key="9">
    <source>
        <dbReference type="PROSITE" id="PS50127"/>
    </source>
</evidence>
<dbReference type="OrthoDB" id="10069349at2759"/>
<gene>
    <name evidence="10" type="ORF">LPJ61_004225</name>
</gene>
<evidence type="ECO:0000256" key="2">
    <source>
        <dbReference type="ARBA" id="ARBA00022679"/>
    </source>
</evidence>
<dbReference type="EC" id="2.3.2.23" evidence="1"/>
<dbReference type="SUPFAM" id="SSF54495">
    <property type="entry name" value="UBC-like"/>
    <property type="match status" value="1"/>
</dbReference>
<dbReference type="Proteomes" id="UP001143981">
    <property type="component" value="Unassembled WGS sequence"/>
</dbReference>
<keyword evidence="3 7" id="KW-0547">Nucleotide-binding</keyword>
<keyword evidence="5 7" id="KW-0067">ATP-binding</keyword>
<dbReference type="GO" id="GO:0061631">
    <property type="term" value="F:ubiquitin conjugating enzyme activity"/>
    <property type="evidence" value="ECO:0007669"/>
    <property type="project" value="UniProtKB-EC"/>
</dbReference>
<dbReference type="PROSITE" id="PS50127">
    <property type="entry name" value="UBC_2"/>
    <property type="match status" value="1"/>
</dbReference>
<keyword evidence="11" id="KW-1185">Reference proteome</keyword>
<comment type="similarity">
    <text evidence="7">Belongs to the ubiquitin-conjugating enzyme family.</text>
</comment>
<dbReference type="Pfam" id="PF00179">
    <property type="entry name" value="UQ_con"/>
    <property type="match status" value="1"/>
</dbReference>
<dbReference type="PANTHER" id="PTHR24067">
    <property type="entry name" value="UBIQUITIN-CONJUGATING ENZYME E2"/>
    <property type="match status" value="1"/>
</dbReference>
<dbReference type="EMBL" id="JANBOI010000900">
    <property type="protein sequence ID" value="KAJ1728091.1"/>
    <property type="molecule type" value="Genomic_DNA"/>
</dbReference>
<feature type="active site" description="Glycyl thioester intermediate" evidence="6">
    <location>
        <position position="92"/>
    </location>
</feature>
<evidence type="ECO:0000256" key="4">
    <source>
        <dbReference type="ARBA" id="ARBA00022786"/>
    </source>
</evidence>
<evidence type="ECO:0000313" key="11">
    <source>
        <dbReference type="Proteomes" id="UP001143981"/>
    </source>
</evidence>
<dbReference type="GO" id="GO:0005524">
    <property type="term" value="F:ATP binding"/>
    <property type="evidence" value="ECO:0007669"/>
    <property type="project" value="UniProtKB-UniRule"/>
</dbReference>
<evidence type="ECO:0000256" key="8">
    <source>
        <dbReference type="SAM" id="MobiDB-lite"/>
    </source>
</evidence>
<sequence length="201" mass="22238">MTQRLSAAALRRVVSELKKLQSSPPEGISVQVNEDTLSEINATIDGPQDTPYEGGRFLVRLTIDECFPDTPPKGVFVTRIFHPNVSEKGEICVNTLKKDWQKHYGIEHVLVTVKCLLIYPNPESALNEEAGKLLLERYDDYARHARLMTDIHARPKDAKPVAGEKPPGAGAENHDPAARKPAPAPAATAAADKRKKNLRRF</sequence>
<dbReference type="Gene3D" id="3.10.110.10">
    <property type="entry name" value="Ubiquitin Conjugating Enzyme"/>
    <property type="match status" value="1"/>
</dbReference>
<feature type="region of interest" description="Disordered" evidence="8">
    <location>
        <begin position="153"/>
        <end position="201"/>
    </location>
</feature>
<dbReference type="InterPro" id="IPR016135">
    <property type="entry name" value="UBQ-conjugating_enzyme/RWD"/>
</dbReference>
<dbReference type="InterPro" id="IPR000608">
    <property type="entry name" value="UBC"/>
</dbReference>
<feature type="compositionally biased region" description="Low complexity" evidence="8">
    <location>
        <begin position="179"/>
        <end position="190"/>
    </location>
</feature>
<dbReference type="CDD" id="cd23804">
    <property type="entry name" value="UBCc_UBE2S"/>
    <property type="match status" value="1"/>
</dbReference>
<evidence type="ECO:0000256" key="1">
    <source>
        <dbReference type="ARBA" id="ARBA00012486"/>
    </source>
</evidence>
<keyword evidence="4 7" id="KW-0833">Ubl conjugation pathway</keyword>
<evidence type="ECO:0000313" key="10">
    <source>
        <dbReference type="EMBL" id="KAJ1728091.1"/>
    </source>
</evidence>